<dbReference type="Proteomes" id="UP000324897">
    <property type="component" value="Chromosome 5"/>
</dbReference>
<keyword evidence="5" id="KW-0676">Redox-active center</keyword>
<comment type="caution">
    <text evidence="8">The sequence shown here is derived from an EMBL/GenBank/DDBJ whole genome shotgun (WGS) entry which is preliminary data.</text>
</comment>
<dbReference type="Gene3D" id="3.40.30.10">
    <property type="entry name" value="Glutaredoxin"/>
    <property type="match status" value="1"/>
</dbReference>
<dbReference type="EMBL" id="RWGY01000004">
    <property type="protein sequence ID" value="TVU47218.1"/>
    <property type="molecule type" value="Genomic_DNA"/>
</dbReference>
<proteinExistence type="inferred from homology"/>
<protein>
    <recommendedName>
        <fullName evidence="7">Thioredoxin domain-containing protein</fullName>
    </recommendedName>
</protein>
<dbReference type="FunFam" id="3.40.30.10:FF:000199">
    <property type="entry name" value="Thioredoxin-like 1-2, chloroplastic"/>
    <property type="match status" value="1"/>
</dbReference>
<keyword evidence="9" id="KW-1185">Reference proteome</keyword>
<evidence type="ECO:0000256" key="2">
    <source>
        <dbReference type="ARBA" id="ARBA00022448"/>
    </source>
</evidence>
<dbReference type="SUPFAM" id="SSF52833">
    <property type="entry name" value="Thioredoxin-like"/>
    <property type="match status" value="1"/>
</dbReference>
<dbReference type="Gramene" id="TVU47218">
    <property type="protein sequence ID" value="TVU47218"/>
    <property type="gene ID" value="EJB05_06810"/>
</dbReference>
<evidence type="ECO:0000259" key="7">
    <source>
        <dbReference type="PROSITE" id="PS51352"/>
    </source>
</evidence>
<keyword evidence="3" id="KW-0249">Electron transport</keyword>
<accession>A0A5J9WGA6</accession>
<comment type="similarity">
    <text evidence="1">Belongs to the thioredoxin family.</text>
</comment>
<evidence type="ECO:0000256" key="1">
    <source>
        <dbReference type="ARBA" id="ARBA00008987"/>
    </source>
</evidence>
<gene>
    <name evidence="8" type="ORF">EJB05_06810</name>
</gene>
<evidence type="ECO:0000256" key="6">
    <source>
        <dbReference type="ARBA" id="ARBA00056742"/>
    </source>
</evidence>
<evidence type="ECO:0000313" key="8">
    <source>
        <dbReference type="EMBL" id="TVU47218.1"/>
    </source>
</evidence>
<dbReference type="Pfam" id="PF00085">
    <property type="entry name" value="Thioredoxin"/>
    <property type="match status" value="1"/>
</dbReference>
<dbReference type="GO" id="GO:0009507">
    <property type="term" value="C:chloroplast"/>
    <property type="evidence" value="ECO:0007669"/>
    <property type="project" value="UniProtKB-ARBA"/>
</dbReference>
<keyword evidence="2" id="KW-0813">Transport</keyword>
<feature type="domain" description="Thioredoxin" evidence="7">
    <location>
        <begin position="61"/>
        <end position="198"/>
    </location>
</feature>
<dbReference type="PANTHER" id="PTHR43601">
    <property type="entry name" value="THIOREDOXIN, MITOCHONDRIAL"/>
    <property type="match status" value="1"/>
</dbReference>
<comment type="function">
    <text evidence="6">Probable thiol-disulfide oxidoreductase that may participate in various redox reactions.</text>
</comment>
<evidence type="ECO:0000256" key="4">
    <source>
        <dbReference type="ARBA" id="ARBA00023157"/>
    </source>
</evidence>
<dbReference type="CDD" id="cd02947">
    <property type="entry name" value="TRX_family"/>
    <property type="match status" value="1"/>
</dbReference>
<dbReference type="AlphaFoldDB" id="A0A5J9WGA6"/>
<sequence>MAAAQAVAKGSVVSPCGNLGRRRSAVAARMAPSSVRIGGSWRKTAFLGGRLAVGPRRSKPASRSLMASPVQMNLTIGKGMRWWEKGLQPNMREIESAQDLVDSLTNAGDKLVIVDFFSPGCGGCRALHPKICQIAEQNPDVLFLQVNYEEHKSMCYSLHVHVLPFFRFYRGAQGKLCSFSCTNATIKKFRDALAKHKPDRCSIGPTRGLEEAELLALAENKDLDFTYTKKPELVPSGDAAAEVISPEPPKLPATTKPLVRQGSQERILFVEALLSVTRMKLYVLKDFMVPVAWYDVVRFLPYKRQEDGGKKPVEIAIVLTGRWWLL</sequence>
<dbReference type="GO" id="GO:0045454">
    <property type="term" value="P:cell redox homeostasis"/>
    <property type="evidence" value="ECO:0007669"/>
    <property type="project" value="TreeGrafter"/>
</dbReference>
<dbReference type="InterPro" id="IPR036249">
    <property type="entry name" value="Thioredoxin-like_sf"/>
</dbReference>
<dbReference type="InterPro" id="IPR013766">
    <property type="entry name" value="Thioredoxin_domain"/>
</dbReference>
<dbReference type="OrthoDB" id="2121326at2759"/>
<keyword evidence="4" id="KW-1015">Disulfide bond</keyword>
<dbReference type="PROSITE" id="PS51352">
    <property type="entry name" value="THIOREDOXIN_2"/>
    <property type="match status" value="1"/>
</dbReference>
<evidence type="ECO:0000256" key="3">
    <source>
        <dbReference type="ARBA" id="ARBA00022982"/>
    </source>
</evidence>
<dbReference type="PANTHER" id="PTHR43601:SF9">
    <property type="entry name" value="THIOREDOXIN-LIKE 1-1, CHLOROPLASTIC"/>
    <property type="match status" value="1"/>
</dbReference>
<reference evidence="8 9" key="1">
    <citation type="journal article" date="2019" name="Sci. Rep.">
        <title>A high-quality genome of Eragrostis curvula grass provides insights into Poaceae evolution and supports new strategies to enhance forage quality.</title>
        <authorList>
            <person name="Carballo J."/>
            <person name="Santos B.A.C.M."/>
            <person name="Zappacosta D."/>
            <person name="Garbus I."/>
            <person name="Selva J.P."/>
            <person name="Gallo C.A."/>
            <person name="Diaz A."/>
            <person name="Albertini E."/>
            <person name="Caccamo M."/>
            <person name="Echenique V."/>
        </authorList>
    </citation>
    <scope>NUCLEOTIDE SEQUENCE [LARGE SCALE GENOMIC DNA]</scope>
    <source>
        <strain evidence="9">cv. Victoria</strain>
        <tissue evidence="8">Leaf</tissue>
    </source>
</reference>
<name>A0A5J9WGA6_9POAL</name>
<evidence type="ECO:0000313" key="9">
    <source>
        <dbReference type="Proteomes" id="UP000324897"/>
    </source>
</evidence>
<organism evidence="8 9">
    <name type="scientific">Eragrostis curvula</name>
    <name type="common">weeping love grass</name>
    <dbReference type="NCBI Taxonomy" id="38414"/>
    <lineage>
        <taxon>Eukaryota</taxon>
        <taxon>Viridiplantae</taxon>
        <taxon>Streptophyta</taxon>
        <taxon>Embryophyta</taxon>
        <taxon>Tracheophyta</taxon>
        <taxon>Spermatophyta</taxon>
        <taxon>Magnoliopsida</taxon>
        <taxon>Liliopsida</taxon>
        <taxon>Poales</taxon>
        <taxon>Poaceae</taxon>
        <taxon>PACMAD clade</taxon>
        <taxon>Chloridoideae</taxon>
        <taxon>Eragrostideae</taxon>
        <taxon>Eragrostidinae</taxon>
        <taxon>Eragrostis</taxon>
    </lineage>
</organism>
<evidence type="ECO:0000256" key="5">
    <source>
        <dbReference type="ARBA" id="ARBA00023284"/>
    </source>
</evidence>